<dbReference type="GO" id="GO:0008270">
    <property type="term" value="F:zinc ion binding"/>
    <property type="evidence" value="ECO:0007669"/>
    <property type="project" value="InterPro"/>
</dbReference>
<dbReference type="InterPro" id="IPR015510">
    <property type="entry name" value="PGRP"/>
</dbReference>
<protein>
    <submittedName>
        <fullName evidence="4">Peptidoglycan-recognition protein</fullName>
    </submittedName>
</protein>
<keyword evidence="2" id="KW-0732">Signal</keyword>
<dbReference type="Gene3D" id="3.40.80.10">
    <property type="entry name" value="Peptidoglycan recognition protein-like"/>
    <property type="match status" value="1"/>
</dbReference>
<dbReference type="SMART" id="SM00701">
    <property type="entry name" value="PGRP"/>
    <property type="match status" value="1"/>
</dbReference>
<accession>A0AAV3YUZ2</accession>
<evidence type="ECO:0000259" key="3">
    <source>
        <dbReference type="SMART" id="SM00701"/>
    </source>
</evidence>
<dbReference type="Proteomes" id="UP000735302">
    <property type="component" value="Unassembled WGS sequence"/>
</dbReference>
<name>A0AAV3YUZ2_9GAST</name>
<reference evidence="4 5" key="1">
    <citation type="journal article" date="2021" name="Elife">
        <title>Chloroplast acquisition without the gene transfer in kleptoplastic sea slugs, Plakobranchus ocellatus.</title>
        <authorList>
            <person name="Maeda T."/>
            <person name="Takahashi S."/>
            <person name="Yoshida T."/>
            <person name="Shimamura S."/>
            <person name="Takaki Y."/>
            <person name="Nagai Y."/>
            <person name="Toyoda A."/>
            <person name="Suzuki Y."/>
            <person name="Arimoto A."/>
            <person name="Ishii H."/>
            <person name="Satoh N."/>
            <person name="Nishiyama T."/>
            <person name="Hasebe M."/>
            <person name="Maruyama T."/>
            <person name="Minagawa J."/>
            <person name="Obokata J."/>
            <person name="Shigenobu S."/>
        </authorList>
    </citation>
    <scope>NUCLEOTIDE SEQUENCE [LARGE SCALE GENOMIC DNA]</scope>
</reference>
<dbReference type="GO" id="GO:0009253">
    <property type="term" value="P:peptidoglycan catabolic process"/>
    <property type="evidence" value="ECO:0007669"/>
    <property type="project" value="InterPro"/>
</dbReference>
<dbReference type="InterPro" id="IPR036505">
    <property type="entry name" value="Amidase/PGRP_sf"/>
</dbReference>
<dbReference type="GO" id="GO:0008745">
    <property type="term" value="F:N-acetylmuramoyl-L-alanine amidase activity"/>
    <property type="evidence" value="ECO:0007669"/>
    <property type="project" value="InterPro"/>
</dbReference>
<dbReference type="SUPFAM" id="SSF55846">
    <property type="entry name" value="N-acetylmuramoyl-L-alanine amidase-like"/>
    <property type="match status" value="1"/>
</dbReference>
<dbReference type="AlphaFoldDB" id="A0AAV3YUZ2"/>
<evidence type="ECO:0000256" key="2">
    <source>
        <dbReference type="SAM" id="SignalP"/>
    </source>
</evidence>
<evidence type="ECO:0000313" key="4">
    <source>
        <dbReference type="EMBL" id="GFN86291.1"/>
    </source>
</evidence>
<gene>
    <name evidence="4" type="ORF">PoB_001279700</name>
</gene>
<dbReference type="PANTHER" id="PTHR11022">
    <property type="entry name" value="PEPTIDOGLYCAN RECOGNITION PROTEIN"/>
    <property type="match status" value="1"/>
</dbReference>
<feature type="signal peptide" evidence="2">
    <location>
        <begin position="1"/>
        <end position="23"/>
    </location>
</feature>
<comment type="caution">
    <text evidence="4">The sequence shown here is derived from an EMBL/GenBank/DDBJ whole genome shotgun (WGS) entry which is preliminary data.</text>
</comment>
<organism evidence="4 5">
    <name type="scientific">Plakobranchus ocellatus</name>
    <dbReference type="NCBI Taxonomy" id="259542"/>
    <lineage>
        <taxon>Eukaryota</taxon>
        <taxon>Metazoa</taxon>
        <taxon>Spiralia</taxon>
        <taxon>Lophotrochozoa</taxon>
        <taxon>Mollusca</taxon>
        <taxon>Gastropoda</taxon>
        <taxon>Heterobranchia</taxon>
        <taxon>Euthyneura</taxon>
        <taxon>Panpulmonata</taxon>
        <taxon>Sacoglossa</taxon>
        <taxon>Placobranchoidea</taxon>
        <taxon>Plakobranchidae</taxon>
        <taxon>Plakobranchus</taxon>
    </lineage>
</organism>
<comment type="similarity">
    <text evidence="1">Belongs to the N-acetylmuramoyl-L-alanine amidase 2 family.</text>
</comment>
<dbReference type="EMBL" id="BLXT01001503">
    <property type="protein sequence ID" value="GFN86291.1"/>
    <property type="molecule type" value="Genomic_DNA"/>
</dbReference>
<dbReference type="InterPro" id="IPR002502">
    <property type="entry name" value="Amidase_domain"/>
</dbReference>
<dbReference type="PANTHER" id="PTHR11022:SF41">
    <property type="entry name" value="PEPTIDOGLYCAN-RECOGNITION PROTEIN LC-RELATED"/>
    <property type="match status" value="1"/>
</dbReference>
<evidence type="ECO:0000256" key="1">
    <source>
        <dbReference type="ARBA" id="ARBA00007553"/>
    </source>
</evidence>
<proteinExistence type="inferred from homology"/>
<feature type="domain" description="Peptidoglycan recognition protein family" evidence="3">
    <location>
        <begin position="21"/>
        <end position="161"/>
    </location>
</feature>
<keyword evidence="5" id="KW-1185">Reference proteome</keyword>
<sequence length="184" mass="20326">MFVHHGILFSALVAASTLYICAACPKINGYGARKPTSTTAHKVPTDTVIIRGGNGFYCSSMFNCPTTIYEMQKNHIKVKNLDDIDCNMVVGGDGFVYRGRGWDVATNSFPASQVICVLENRNVATIPDSFQQQAITEILRCGVTKSKLAASYTVQTPRDLNSTSEDPIQSLYEWVKKMDRYAEP</sequence>
<dbReference type="CDD" id="cd06583">
    <property type="entry name" value="PGRP"/>
    <property type="match status" value="1"/>
</dbReference>
<dbReference type="InterPro" id="IPR006619">
    <property type="entry name" value="PGRP_domain_met/bac"/>
</dbReference>
<feature type="chain" id="PRO_5043831187" evidence="2">
    <location>
        <begin position="24"/>
        <end position="184"/>
    </location>
</feature>
<evidence type="ECO:0000313" key="5">
    <source>
        <dbReference type="Proteomes" id="UP000735302"/>
    </source>
</evidence>